<dbReference type="EMBL" id="QGGY01000020">
    <property type="protein sequence ID" value="PWJ72207.1"/>
    <property type="molecule type" value="Genomic_DNA"/>
</dbReference>
<feature type="region of interest" description="Disordered" evidence="1">
    <location>
        <begin position="281"/>
        <end position="315"/>
    </location>
</feature>
<dbReference type="Proteomes" id="UP000245412">
    <property type="component" value="Unassembled WGS sequence"/>
</dbReference>
<name>A0AB73SXW7_9FIRM</name>
<dbReference type="Gene3D" id="3.40.50.300">
    <property type="entry name" value="P-loop containing nucleotide triphosphate hydrolases"/>
    <property type="match status" value="2"/>
</dbReference>
<sequence>MVDENGVKLDWLKLQEDEVQEKYEEGRGEYSVQILTEPEDTAVREQDPGLFTSMAVADYYIRMNYLADLDKREIVPMEEGPEQIPVADNVRLFHISSLSYDSKEDILGKMSGVFGAVSKFDATAVYILYHDGSQTDVYMGTSCGDMEELGHVFDTMQNSVKGNFPGCRIKTMRVRDNRQLFEKMFPGNESVACVSTMASVRGQGKEGYLQGLEKMVDAMRGTPFSLIVLASSVAQETLRRIRAGYENLYFQMSPFQKAAVSVSETETEGFTKTAGETITDSVTMTVGSSRGESRTTGTSRTLSSSKESDRDTRKKEIGVQLATMGGMSLLAGMTGGASAVLGSVTGGALLGNNMLRMTGIKPETVSSGNTEHTDTGVNEGTNESRADSRQKGRNTSSSENTGKSTGRTKQYTYENKTVTNILQAIDDRLERVKECEWNGAFDCAAYILAADSASVRMGAGIYSSLLRGGSKGAGVSYVNVWEEREEADKICRYISHMQHPVFSGQGSDVCHPSVTPAVMALAQEMPIHFSWPRKSVRGLLVDTHAEFSRDVMRSSESGQIGISVGYLHHMGITEDKDISLDIDELTKHMFISGSTGSGKSNFCYVLLDGLMKNGIHMMVIEPAKGEYSSVFGGRDDVNVYGTNEWMGPVLAVNPFAFPEGVHVLEHLERLIEVFNASWPMYAAMPAVLKESVARAYEMCGWDLERGECLFDPPRFPTFSDVTDILPQVLNQTEYSQEVKGNYVGALVTRVKSMGQYIYKKIFCGPQIPDELLFDSNVIIDISRLGSSETKSLIMGILIIRLQEYRSSRRKGMNQGLRHVTVLEEAHHLLRASSDEQSMEGANLRGMSVEILTNAIAEMRTYGEGFIIADQSPGIMDESVIRNTNTKVLFRLPQEKDRVKAGRAIALNDAQIMELARLETGVAAVHQGDWISPILCRMNYFPPERNQPFDAEKAKGIQRQKKRYPERKETETVLEILLAKRTGNPLPEKEQCLEALTSVEKLDFPWADKTAECLRDCIGGKQPGIWQDFTCLCRQIYDFMEGDRYFAAGIFDPSRWNKQAALLLDQRGGGIMENTRAQVLGMILMKRAAGDKKAHELYYRWYSRYGKIKSKKKVEA</sequence>
<gene>
    <name evidence="3" type="ORF">C7383_12013</name>
</gene>
<dbReference type="InterPro" id="IPR027417">
    <property type="entry name" value="P-loop_NTPase"/>
</dbReference>
<evidence type="ECO:0000259" key="2">
    <source>
        <dbReference type="Pfam" id="PF01935"/>
    </source>
</evidence>
<dbReference type="Pfam" id="PF01935">
    <property type="entry name" value="DUF87"/>
    <property type="match status" value="1"/>
</dbReference>
<dbReference type="PANTHER" id="PTHR42957:SF1">
    <property type="entry name" value="HELICASE MJ1565-RELATED"/>
    <property type="match status" value="1"/>
</dbReference>
<evidence type="ECO:0000313" key="4">
    <source>
        <dbReference type="Proteomes" id="UP000245412"/>
    </source>
</evidence>
<feature type="compositionally biased region" description="Low complexity" evidence="1">
    <location>
        <begin position="285"/>
        <end position="305"/>
    </location>
</feature>
<feature type="compositionally biased region" description="Basic and acidic residues" evidence="1">
    <location>
        <begin position="306"/>
        <end position="315"/>
    </location>
</feature>
<dbReference type="SUPFAM" id="SSF52540">
    <property type="entry name" value="P-loop containing nucleoside triphosphate hydrolases"/>
    <property type="match status" value="1"/>
</dbReference>
<feature type="compositionally biased region" description="Polar residues" evidence="1">
    <location>
        <begin position="393"/>
        <end position="410"/>
    </location>
</feature>
<dbReference type="PANTHER" id="PTHR42957">
    <property type="entry name" value="HELICASE MJ1565-RELATED"/>
    <property type="match status" value="1"/>
</dbReference>
<proteinExistence type="predicted"/>
<dbReference type="InterPro" id="IPR008571">
    <property type="entry name" value="HerA-like"/>
</dbReference>
<comment type="caution">
    <text evidence="3">The sequence shown here is derived from an EMBL/GenBank/DDBJ whole genome shotgun (WGS) entry which is preliminary data.</text>
</comment>
<organism evidence="3 4">
    <name type="scientific">Murimonas intestini</name>
    <dbReference type="NCBI Taxonomy" id="1337051"/>
    <lineage>
        <taxon>Bacteria</taxon>
        <taxon>Bacillati</taxon>
        <taxon>Bacillota</taxon>
        <taxon>Clostridia</taxon>
        <taxon>Lachnospirales</taxon>
        <taxon>Lachnospiraceae</taxon>
        <taxon>Murimonas</taxon>
    </lineage>
</organism>
<keyword evidence="4" id="KW-1185">Reference proteome</keyword>
<evidence type="ECO:0000313" key="3">
    <source>
        <dbReference type="EMBL" id="PWJ72207.1"/>
    </source>
</evidence>
<reference evidence="3 4" key="1">
    <citation type="submission" date="2018-05" db="EMBL/GenBank/DDBJ databases">
        <authorList>
            <person name="Goeker M."/>
            <person name="Huntemann M."/>
            <person name="Clum A."/>
            <person name="Pillay M."/>
            <person name="Palaniappan K."/>
            <person name="Varghese N."/>
            <person name="Mikhailova N."/>
            <person name="Stamatis D."/>
            <person name="Reddy T."/>
            <person name="Daum C."/>
            <person name="Shapiro N."/>
            <person name="Ivanova N."/>
            <person name="Kyrpides N."/>
            <person name="Woyke T."/>
        </authorList>
    </citation>
    <scope>NUCLEOTIDE SEQUENCE [LARGE SCALE GENOMIC DNA]</scope>
    <source>
        <strain evidence="3 4">DSM 26524</strain>
    </source>
</reference>
<feature type="domain" description="Helicase HerA central" evidence="2">
    <location>
        <begin position="574"/>
        <end position="795"/>
    </location>
</feature>
<accession>A0AB73SXW7</accession>
<feature type="region of interest" description="Disordered" evidence="1">
    <location>
        <begin position="362"/>
        <end position="410"/>
    </location>
</feature>
<protein>
    <submittedName>
        <fullName evidence="3">DNA helicase HerA-like ATPase</fullName>
    </submittedName>
</protein>
<evidence type="ECO:0000256" key="1">
    <source>
        <dbReference type="SAM" id="MobiDB-lite"/>
    </source>
</evidence>
<dbReference type="AlphaFoldDB" id="A0AB73SXW7"/>
<feature type="compositionally biased region" description="Polar residues" evidence="1">
    <location>
        <begin position="364"/>
        <end position="381"/>
    </location>
</feature>
<dbReference type="InterPro" id="IPR002789">
    <property type="entry name" value="HerA_central"/>
</dbReference>